<keyword evidence="3" id="KW-1185">Reference proteome</keyword>
<evidence type="ECO:0000259" key="1">
    <source>
        <dbReference type="Pfam" id="PF01048"/>
    </source>
</evidence>
<dbReference type="Proteomes" id="UP000609879">
    <property type="component" value="Unassembled WGS sequence"/>
</dbReference>
<name>A0ABQ3XX73_9ACTN</name>
<dbReference type="SUPFAM" id="SSF53167">
    <property type="entry name" value="Purine and uridine phosphorylases"/>
    <property type="match status" value="1"/>
</dbReference>
<dbReference type="Gene3D" id="3.40.50.1580">
    <property type="entry name" value="Nucleoside phosphorylase domain"/>
    <property type="match status" value="1"/>
</dbReference>
<comment type="caution">
    <text evidence="2">The sequence shown here is derived from an EMBL/GenBank/DDBJ whole genome shotgun (WGS) entry which is preliminary data.</text>
</comment>
<accession>A0ABQ3XX73</accession>
<sequence length="365" mass="38546">MIVILTALDLEYEAVRDKLHGLRPHTHQHGTRFEVGELPGGGRAALALVGKGNHPAAVLAERAIAEFSPAAVLFAGVAGALYSHLELGDVVVATHVYAYHGGTSDDDGQHSRPRAWEISHHADQVARHLARRVPEKVRFGPIAAGEVVLDSVTSYHARWVHEHYNDAVAIEMEGAGVAQAGHLNSALPVVVVRGISDRADGTKTTTDRQRWQEKAVANAANFAVALAAELNRSLPKNPRSPVVDPTTPAVVTNNSASGNASVGIQAGQVYGAVNSSQSRPAAGIAEQLSGFREELRHARRAGLVSEDDYSAAEAELTVAGKSLAKTPPDQRKLLTALKRLVGLVSDVAELASRLATIIGAVKGMP</sequence>
<dbReference type="RefSeq" id="WP_379035500.1">
    <property type="nucleotide sequence ID" value="NZ_BAAABO010000025.1"/>
</dbReference>
<evidence type="ECO:0000313" key="3">
    <source>
        <dbReference type="Proteomes" id="UP000609879"/>
    </source>
</evidence>
<protein>
    <submittedName>
        <fullName evidence="2">Purine phosphorylase</fullName>
    </submittedName>
</protein>
<evidence type="ECO:0000313" key="2">
    <source>
        <dbReference type="EMBL" id="GID72321.1"/>
    </source>
</evidence>
<reference evidence="2 3" key="1">
    <citation type="submission" date="2021-01" db="EMBL/GenBank/DDBJ databases">
        <title>Whole genome shotgun sequence of Actinoplanes deccanensis NBRC 13994.</title>
        <authorList>
            <person name="Komaki H."/>
            <person name="Tamura T."/>
        </authorList>
    </citation>
    <scope>NUCLEOTIDE SEQUENCE [LARGE SCALE GENOMIC DNA]</scope>
    <source>
        <strain evidence="2 3">NBRC 13994</strain>
    </source>
</reference>
<dbReference type="Pfam" id="PF01048">
    <property type="entry name" value="PNP_UDP_1"/>
    <property type="match status" value="1"/>
</dbReference>
<feature type="domain" description="Nucleoside phosphorylase" evidence="1">
    <location>
        <begin position="2"/>
        <end position="226"/>
    </location>
</feature>
<organism evidence="2 3">
    <name type="scientific">Paractinoplanes deccanensis</name>
    <dbReference type="NCBI Taxonomy" id="113561"/>
    <lineage>
        <taxon>Bacteria</taxon>
        <taxon>Bacillati</taxon>
        <taxon>Actinomycetota</taxon>
        <taxon>Actinomycetes</taxon>
        <taxon>Micromonosporales</taxon>
        <taxon>Micromonosporaceae</taxon>
        <taxon>Paractinoplanes</taxon>
    </lineage>
</organism>
<dbReference type="EMBL" id="BOMI01000014">
    <property type="protein sequence ID" value="GID72321.1"/>
    <property type="molecule type" value="Genomic_DNA"/>
</dbReference>
<dbReference type="CDD" id="cd09008">
    <property type="entry name" value="MTAN"/>
    <property type="match status" value="1"/>
</dbReference>
<gene>
    <name evidence="2" type="ORF">Ade02nite_09620</name>
</gene>
<dbReference type="PANTHER" id="PTHR46832">
    <property type="entry name" value="5'-METHYLTHIOADENOSINE/S-ADENOSYLHOMOCYSTEINE NUCLEOSIDASE"/>
    <property type="match status" value="1"/>
</dbReference>
<dbReference type="InterPro" id="IPR000845">
    <property type="entry name" value="Nucleoside_phosphorylase_d"/>
</dbReference>
<proteinExistence type="predicted"/>
<dbReference type="PANTHER" id="PTHR46832:SF1">
    <property type="entry name" value="5'-METHYLTHIOADENOSINE_S-ADENOSYLHOMOCYSTEINE NUCLEOSIDASE"/>
    <property type="match status" value="1"/>
</dbReference>
<dbReference type="InterPro" id="IPR035994">
    <property type="entry name" value="Nucleoside_phosphorylase_sf"/>
</dbReference>